<keyword evidence="9" id="KW-0808">Transferase</keyword>
<dbReference type="Pfam" id="PF23356">
    <property type="entry name" value="TPR_PEP5_VPS11"/>
    <property type="match status" value="2"/>
</dbReference>
<dbReference type="PROSITE" id="PS50089">
    <property type="entry name" value="ZF_RING_2"/>
    <property type="match status" value="1"/>
</dbReference>
<keyword evidence="9" id="KW-0926">Vacuole</keyword>
<dbReference type="Pfam" id="PF12451">
    <property type="entry name" value="VPS11_C"/>
    <property type="match status" value="1"/>
</dbReference>
<sequence>MLVADIHGSIHLLNRDFESVNSWIAHVGGRVTHMVERRGVLVTLGEEEAVRSPLLKIWDLENEDAKSGAPNLLRSTKIQLNNRPHPVTTVALSTTVAHLAIGLGDGTVILYRHLDQSLASSTSLTSLPKARTVHESPTEPITGLGFKEPTEEVPNSYLFIVTTNRVLSYQTSGRNSGGVPVVIDEIGVGLGCAVMDWTAKNIIVARDEAIYSCGVEGRGACYAYEGHKSSIHTHSNYLVIVSPPFFPAATSASATIRNLVARTPKATETDVTKVAIFDPENKLVAYTGTFKEGVREIISQWGQIYVLSSDGKLVCLQEKSTASKLDMLYRKSLYLLALNLASTQKLDESSVADIHRQYGDHLYGKGDYDGAMQQYVQTISFLQPSYVIRKYLDAQRIHNLVTYLQELHSLGLANADHTTLLLNTYTKLKDVSRLDSFIKTESRRNADSEELPFDLVTAIRVCRQAGYFEHASYLAKKYERHEDYLRIQIEDAANFADALAYLRQLGPEAAESNLARYGRAMLENLPEETTQLLIDLCTTTGPLVPSDPPVDSAVSPKPTSSGPSYLSYLALNRGSAATTVISSETAMPPSPSIKTVRADNASTSRRDSSLHDASIPSTPPPPTASSISRTGDAGQRSGTPVPASSLFAPPPPAPVKRLSPRIYFPHFVDHMGQFVVFLETVAIRRWKQSVEDQVPGQVGLYSSIGSAENETFDLGEEDAYADKQDQVAVWNTLLELYLTLPGNGRRGADASGKNFEEGVMRDKAMRVLRSDSIPYDSTHALILCSTHRFTQGLVLLWEKMGMYEDVLRFWMDQHKEGGSAAGSSGASAKVIEHLMHYGSEHPHLYELVLRFLTSTPELLDRHREDVKGILEYIDEEELMPPLTVIQVLSRNGVASVGLVKDWLVKKIKESRSEIQNDQELTKSYRLETAARLKQVQDLSNTEEPHVFHVTRCTTCLGQLDLPSVHFMCNHSYHQRCIAENETECPACVREHGVIREIRHNNEKLADQHDVFLSEVQEHGFEAIASAYGRAVLNSSRLEESS</sequence>
<dbReference type="InterPro" id="IPR000547">
    <property type="entry name" value="Clathrin_H-chain/VPS_repeat"/>
</dbReference>
<dbReference type="PANTHER" id="PTHR23323">
    <property type="entry name" value="VACUOLAR PROTEIN SORTING-ASSOCIATED PROTEIN"/>
    <property type="match status" value="1"/>
</dbReference>
<evidence type="ECO:0000256" key="5">
    <source>
        <dbReference type="ARBA" id="ARBA00022833"/>
    </source>
</evidence>
<dbReference type="GO" id="GO:0030897">
    <property type="term" value="C:HOPS complex"/>
    <property type="evidence" value="ECO:0007669"/>
    <property type="project" value="UniProtKB-UniRule"/>
</dbReference>
<dbReference type="InterPro" id="IPR057307">
    <property type="entry name" value="PEP5_VPS11_N"/>
</dbReference>
<dbReference type="InterPro" id="IPR016528">
    <property type="entry name" value="VPS11"/>
</dbReference>
<dbReference type="InterPro" id="IPR057308">
    <property type="entry name" value="CHCR_PEP5_VPS11"/>
</dbReference>
<comment type="subcellular location">
    <subcellularLocation>
        <location evidence="8">Endomembrane system</location>
        <topology evidence="8">Peripheral membrane protein</topology>
        <orientation evidence="8">Cytoplasmic side</orientation>
    </subcellularLocation>
    <subcellularLocation>
        <location evidence="9">Vacuole membrane</location>
        <topology evidence="9">Peripheral membrane protein</topology>
        <orientation evidence="9">Cytoplasmic side</orientation>
    </subcellularLocation>
</comment>
<reference evidence="15" key="2">
    <citation type="submission" date="2015-01" db="EMBL/GenBank/DDBJ databases">
        <title>Evolutionary Origins and Diversification of the Mycorrhizal Mutualists.</title>
        <authorList>
            <consortium name="DOE Joint Genome Institute"/>
            <consortium name="Mycorrhizal Genomics Consortium"/>
            <person name="Kohler A."/>
            <person name="Kuo A."/>
            <person name="Nagy L.G."/>
            <person name="Floudas D."/>
            <person name="Copeland A."/>
            <person name="Barry K.W."/>
            <person name="Cichocki N."/>
            <person name="Veneault-Fourrey C."/>
            <person name="LaButti K."/>
            <person name="Lindquist E.A."/>
            <person name="Lipzen A."/>
            <person name="Lundell T."/>
            <person name="Morin E."/>
            <person name="Murat C."/>
            <person name="Riley R."/>
            <person name="Ohm R."/>
            <person name="Sun H."/>
            <person name="Tunlid A."/>
            <person name="Henrissat B."/>
            <person name="Grigoriev I.V."/>
            <person name="Hibbett D.S."/>
            <person name="Martin F."/>
        </authorList>
    </citation>
    <scope>NUCLEOTIDE SEQUENCE [LARGE SCALE GENOMIC DNA]</scope>
    <source>
        <strain evidence="15">h7</strain>
    </source>
</reference>
<evidence type="ECO:0000256" key="2">
    <source>
        <dbReference type="ARBA" id="ARBA00022448"/>
    </source>
</evidence>
<dbReference type="PANTHER" id="PTHR23323:SF24">
    <property type="entry name" value="VACUOLAR PROTEIN SORTING-ASSOCIATED PROTEIN 11 HOMOLOG"/>
    <property type="match status" value="1"/>
</dbReference>
<dbReference type="GO" id="GO:0061630">
    <property type="term" value="F:ubiquitin protein ligase activity"/>
    <property type="evidence" value="ECO:0007669"/>
    <property type="project" value="UniProtKB-EC"/>
</dbReference>
<keyword evidence="4 10" id="KW-0863">Zinc-finger</keyword>
<dbReference type="CDD" id="cd16688">
    <property type="entry name" value="RING-H2_Vps11"/>
    <property type="match status" value="1"/>
</dbReference>
<evidence type="ECO:0000256" key="1">
    <source>
        <dbReference type="ARBA" id="ARBA00007070"/>
    </source>
</evidence>
<dbReference type="GO" id="GO:0007033">
    <property type="term" value="P:vacuole organization"/>
    <property type="evidence" value="ECO:0007669"/>
    <property type="project" value="TreeGrafter"/>
</dbReference>
<dbReference type="GO" id="GO:0033263">
    <property type="term" value="C:CORVET complex"/>
    <property type="evidence" value="ECO:0007669"/>
    <property type="project" value="UniProtKB-UniRule"/>
</dbReference>
<dbReference type="EMBL" id="KN831783">
    <property type="protein sequence ID" value="KIM40402.1"/>
    <property type="molecule type" value="Genomic_DNA"/>
</dbReference>
<evidence type="ECO:0000256" key="6">
    <source>
        <dbReference type="ARBA" id="ARBA00022927"/>
    </source>
</evidence>
<dbReference type="GO" id="GO:0000329">
    <property type="term" value="C:fungal-type vacuole membrane"/>
    <property type="evidence" value="ECO:0007669"/>
    <property type="project" value="UniProtKB-UniRule"/>
</dbReference>
<dbReference type="STRING" id="686832.A0A0C2YH21"/>
<keyword evidence="2 9" id="KW-0813">Transport</keyword>
<dbReference type="SUPFAM" id="SSF48371">
    <property type="entry name" value="ARM repeat"/>
    <property type="match status" value="1"/>
</dbReference>
<evidence type="ECO:0000256" key="7">
    <source>
        <dbReference type="ARBA" id="ARBA00023136"/>
    </source>
</evidence>
<evidence type="ECO:0000256" key="10">
    <source>
        <dbReference type="PROSITE-ProRule" id="PRU00175"/>
    </source>
</evidence>
<dbReference type="AlphaFoldDB" id="A0A0C2YH21"/>
<keyword evidence="6 9" id="KW-0653">Protein transport</keyword>
<dbReference type="InterPro" id="IPR024763">
    <property type="entry name" value="VPS11_C"/>
</dbReference>
<evidence type="ECO:0000256" key="9">
    <source>
        <dbReference type="PIRNR" id="PIRNR007860"/>
    </source>
</evidence>
<name>A0A0C2YH21_HEBCY</name>
<evidence type="ECO:0000256" key="8">
    <source>
        <dbReference type="ARBA" id="ARBA00029433"/>
    </source>
</evidence>
<evidence type="ECO:0000256" key="4">
    <source>
        <dbReference type="ARBA" id="ARBA00022771"/>
    </source>
</evidence>
<comment type="subunit">
    <text evidence="9">Component of the homotypic vacuole fusion and vacuole protein sorting (HOPS) complex. Component of the class C core vacuole/endosome tethering (CORVET) complex.</text>
</comment>
<dbReference type="PROSITE" id="PS50236">
    <property type="entry name" value="CHCR"/>
    <property type="match status" value="1"/>
</dbReference>
<keyword evidence="15" id="KW-1185">Reference proteome</keyword>
<dbReference type="InterPro" id="IPR016024">
    <property type="entry name" value="ARM-type_fold"/>
</dbReference>
<dbReference type="PIRSF" id="PIRSF007860">
    <property type="entry name" value="VPS11"/>
    <property type="match status" value="1"/>
</dbReference>
<dbReference type="GO" id="GO:0008270">
    <property type="term" value="F:zinc ion binding"/>
    <property type="evidence" value="ECO:0007669"/>
    <property type="project" value="UniProtKB-KW"/>
</dbReference>
<dbReference type="Gene3D" id="1.25.40.10">
    <property type="entry name" value="Tetratricopeptide repeat domain"/>
    <property type="match status" value="1"/>
</dbReference>
<comment type="similarity">
    <text evidence="1 9">Belongs to the VPS11 family.</text>
</comment>
<dbReference type="SUPFAM" id="SSF57850">
    <property type="entry name" value="RING/U-box"/>
    <property type="match status" value="1"/>
</dbReference>
<dbReference type="Pfam" id="PF17122">
    <property type="entry name" value="zf-C3H2C3"/>
    <property type="match status" value="1"/>
</dbReference>
<evidence type="ECO:0000259" key="13">
    <source>
        <dbReference type="PROSITE" id="PS50089"/>
    </source>
</evidence>
<keyword evidence="7 9" id="KW-0472">Membrane</keyword>
<reference evidence="14 15" key="1">
    <citation type="submission" date="2014-04" db="EMBL/GenBank/DDBJ databases">
        <authorList>
            <consortium name="DOE Joint Genome Institute"/>
            <person name="Kuo A."/>
            <person name="Gay G."/>
            <person name="Dore J."/>
            <person name="Kohler A."/>
            <person name="Nagy L.G."/>
            <person name="Floudas D."/>
            <person name="Copeland A."/>
            <person name="Barry K.W."/>
            <person name="Cichocki N."/>
            <person name="Veneault-Fourrey C."/>
            <person name="LaButti K."/>
            <person name="Lindquist E.A."/>
            <person name="Lipzen A."/>
            <person name="Lundell T."/>
            <person name="Morin E."/>
            <person name="Murat C."/>
            <person name="Sun H."/>
            <person name="Tunlid A."/>
            <person name="Henrissat B."/>
            <person name="Grigoriev I.V."/>
            <person name="Hibbett D.S."/>
            <person name="Martin F."/>
            <person name="Nordberg H.P."/>
            <person name="Cantor M.N."/>
            <person name="Hua S.X."/>
        </authorList>
    </citation>
    <scope>NUCLEOTIDE SEQUENCE [LARGE SCALE GENOMIC DNA]</scope>
    <source>
        <strain evidence="15">h7</strain>
    </source>
</reference>
<dbReference type="GO" id="GO:0048284">
    <property type="term" value="P:organelle fusion"/>
    <property type="evidence" value="ECO:0007669"/>
    <property type="project" value="TreeGrafter"/>
</dbReference>
<comment type="catalytic activity">
    <reaction evidence="9">
        <text>S-ubiquitinyl-[E2 ubiquitin-conjugating enzyme]-L-cysteine + [acceptor protein]-L-lysine = [E2 ubiquitin-conjugating enzyme]-L-cysteine + N(6)-ubiquitinyl-[acceptor protein]-L-lysine.</text>
        <dbReference type="EC" id="2.3.2.27"/>
    </reaction>
</comment>
<dbReference type="EC" id="2.3.2.27" evidence="9"/>
<feature type="domain" description="RING-type" evidence="13">
    <location>
        <begin position="952"/>
        <end position="987"/>
    </location>
</feature>
<keyword evidence="9" id="KW-0833">Ubl conjugation pathway</keyword>
<protein>
    <recommendedName>
        <fullName evidence="9">E3 ubiquitin-protein ligase PEP5</fullName>
        <ecNumber evidence="9">2.3.2.27</ecNumber>
    </recommendedName>
</protein>
<dbReference type="GO" id="GO:0006886">
    <property type="term" value="P:intracellular protein transport"/>
    <property type="evidence" value="ECO:0007669"/>
    <property type="project" value="UniProtKB-UniRule"/>
</dbReference>
<feature type="region of interest" description="Disordered" evidence="12">
    <location>
        <begin position="583"/>
        <end position="652"/>
    </location>
</feature>
<dbReference type="GO" id="GO:0006904">
    <property type="term" value="P:vesicle docking involved in exocytosis"/>
    <property type="evidence" value="ECO:0007669"/>
    <property type="project" value="TreeGrafter"/>
</dbReference>
<dbReference type="OrthoDB" id="26184at2759"/>
<gene>
    <name evidence="14" type="ORF">M413DRAFT_446584</name>
</gene>
<dbReference type="Proteomes" id="UP000053424">
    <property type="component" value="Unassembled WGS sequence"/>
</dbReference>
<evidence type="ECO:0000256" key="12">
    <source>
        <dbReference type="SAM" id="MobiDB-lite"/>
    </source>
</evidence>
<feature type="region of interest" description="Disordered" evidence="12">
    <location>
        <begin position="129"/>
        <end position="148"/>
    </location>
</feature>
<evidence type="ECO:0000256" key="3">
    <source>
        <dbReference type="ARBA" id="ARBA00022723"/>
    </source>
</evidence>
<dbReference type="HOGENOM" id="CLU_001287_0_0_1"/>
<dbReference type="GO" id="GO:0007032">
    <property type="term" value="P:endosome organization"/>
    <property type="evidence" value="ECO:0007669"/>
    <property type="project" value="TreeGrafter"/>
</dbReference>
<feature type="repeat" description="CHCR" evidence="11">
    <location>
        <begin position="375"/>
        <end position="530"/>
    </location>
</feature>
<evidence type="ECO:0000313" key="14">
    <source>
        <dbReference type="EMBL" id="KIM40402.1"/>
    </source>
</evidence>
<organism evidence="14 15">
    <name type="scientific">Hebeloma cylindrosporum</name>
    <dbReference type="NCBI Taxonomy" id="76867"/>
    <lineage>
        <taxon>Eukaryota</taxon>
        <taxon>Fungi</taxon>
        <taxon>Dikarya</taxon>
        <taxon>Basidiomycota</taxon>
        <taxon>Agaricomycotina</taxon>
        <taxon>Agaricomycetes</taxon>
        <taxon>Agaricomycetidae</taxon>
        <taxon>Agaricales</taxon>
        <taxon>Agaricineae</taxon>
        <taxon>Hymenogastraceae</taxon>
        <taxon>Hebeloma</taxon>
    </lineage>
</organism>
<dbReference type="Pfam" id="PF23341">
    <property type="entry name" value="PEP5_VPS11_N"/>
    <property type="match status" value="1"/>
</dbReference>
<dbReference type="InterPro" id="IPR001841">
    <property type="entry name" value="Znf_RING"/>
</dbReference>
<keyword evidence="3" id="KW-0479">Metal-binding</keyword>
<evidence type="ECO:0000313" key="15">
    <source>
        <dbReference type="Proteomes" id="UP000053424"/>
    </source>
</evidence>
<evidence type="ECO:0000256" key="11">
    <source>
        <dbReference type="PROSITE-ProRule" id="PRU01006"/>
    </source>
</evidence>
<proteinExistence type="inferred from homology"/>
<accession>A0A0C2YH21</accession>
<dbReference type="GO" id="GO:0030674">
    <property type="term" value="F:protein-macromolecule adaptor activity"/>
    <property type="evidence" value="ECO:0007669"/>
    <property type="project" value="TreeGrafter"/>
</dbReference>
<dbReference type="InterPro" id="IPR011990">
    <property type="entry name" value="TPR-like_helical_dom_sf"/>
</dbReference>
<keyword evidence="5" id="KW-0862">Zinc</keyword>